<dbReference type="CDD" id="cd01998">
    <property type="entry name" value="MnmA_TRMU-like"/>
    <property type="match status" value="1"/>
</dbReference>
<sequence length="191" mass="21738">MDRERVIVALSGGLDSSVTALLLKEAGYEVSGVHMQLWNTPHCTYQERHAEQICRVLNIPFSVIDLHREFEHYVINHFCQEYQSGQTPNPCIVCNKHIKFGFLLSKAFSLGADCLATGHYASIEYSGNSYHLLKANDDSKDQSYFLYNLTQEKLKYLLFPLGKYSKLEVKKLAKEKELPVSSKPSQDLCLT</sequence>
<protein>
    <submittedName>
        <fullName evidence="1">Uncharacterized protein</fullName>
    </submittedName>
</protein>
<comment type="caution">
    <text evidence="1">The sequence shown here is derived from an EMBL/GenBank/DDBJ whole genome shotgun (WGS) entry which is preliminary data.</text>
</comment>
<proteinExistence type="predicted"/>
<dbReference type="GO" id="GO:0002143">
    <property type="term" value="P:tRNA wobble position uridine thiolation"/>
    <property type="evidence" value="ECO:0007669"/>
    <property type="project" value="TreeGrafter"/>
</dbReference>
<dbReference type="PANTHER" id="PTHR11933">
    <property type="entry name" value="TRNA 5-METHYLAMINOMETHYL-2-THIOURIDYLATE -METHYLTRANSFERASE"/>
    <property type="match status" value="1"/>
</dbReference>
<evidence type="ECO:0000313" key="1">
    <source>
        <dbReference type="EMBL" id="GAI00790.1"/>
    </source>
</evidence>
<dbReference type="InterPro" id="IPR014729">
    <property type="entry name" value="Rossmann-like_a/b/a_fold"/>
</dbReference>
<dbReference type="Gene3D" id="3.40.50.620">
    <property type="entry name" value="HUPs"/>
    <property type="match status" value="1"/>
</dbReference>
<organism evidence="1">
    <name type="scientific">marine sediment metagenome</name>
    <dbReference type="NCBI Taxonomy" id="412755"/>
    <lineage>
        <taxon>unclassified sequences</taxon>
        <taxon>metagenomes</taxon>
        <taxon>ecological metagenomes</taxon>
    </lineage>
</organism>
<dbReference type="GO" id="GO:0016740">
    <property type="term" value="F:transferase activity"/>
    <property type="evidence" value="ECO:0007669"/>
    <property type="project" value="InterPro"/>
</dbReference>
<dbReference type="InterPro" id="IPR004506">
    <property type="entry name" value="MnmA-like"/>
</dbReference>
<gene>
    <name evidence="1" type="ORF">S06H3_07850</name>
</gene>
<name>X1LEC8_9ZZZZ</name>
<dbReference type="AlphaFoldDB" id="X1LEC8"/>
<dbReference type="PANTHER" id="PTHR11933:SF5">
    <property type="entry name" value="MITOCHONDRIAL TRNA-SPECIFIC 2-THIOURIDYLASE 1"/>
    <property type="match status" value="1"/>
</dbReference>
<reference evidence="1" key="1">
    <citation type="journal article" date="2014" name="Front. Microbiol.">
        <title>High frequency of phylogenetically diverse reductive dehalogenase-homologous genes in deep subseafloor sedimentary metagenomes.</title>
        <authorList>
            <person name="Kawai M."/>
            <person name="Futagami T."/>
            <person name="Toyoda A."/>
            <person name="Takaki Y."/>
            <person name="Nishi S."/>
            <person name="Hori S."/>
            <person name="Arai W."/>
            <person name="Tsubouchi T."/>
            <person name="Morono Y."/>
            <person name="Uchiyama I."/>
            <person name="Ito T."/>
            <person name="Fujiyama A."/>
            <person name="Inagaki F."/>
            <person name="Takami H."/>
        </authorList>
    </citation>
    <scope>NUCLEOTIDE SEQUENCE</scope>
    <source>
        <strain evidence="1">Expedition CK06-06</strain>
    </source>
</reference>
<dbReference type="SUPFAM" id="SSF52402">
    <property type="entry name" value="Adenine nucleotide alpha hydrolases-like"/>
    <property type="match status" value="1"/>
</dbReference>
<dbReference type="Pfam" id="PF03054">
    <property type="entry name" value="tRNA_Me_trans"/>
    <property type="match status" value="1"/>
</dbReference>
<dbReference type="EMBL" id="BARV01003233">
    <property type="protein sequence ID" value="GAI00790.1"/>
    <property type="molecule type" value="Genomic_DNA"/>
</dbReference>
<accession>X1LEC8</accession>